<dbReference type="Gene3D" id="3.80.10.10">
    <property type="entry name" value="Ribonuclease Inhibitor"/>
    <property type="match status" value="2"/>
</dbReference>
<evidence type="ECO:0000256" key="1">
    <source>
        <dbReference type="ARBA" id="ARBA00004479"/>
    </source>
</evidence>
<keyword evidence="4 11" id="KW-0812">Transmembrane</keyword>
<dbReference type="SUPFAM" id="SSF52200">
    <property type="entry name" value="Toll/Interleukin receptor TIR domain"/>
    <property type="match status" value="1"/>
</dbReference>
<dbReference type="InterPro" id="IPR000483">
    <property type="entry name" value="Cys-rich_flank_reg_C"/>
</dbReference>
<dbReference type="PANTHER" id="PTHR24365:SF541">
    <property type="entry name" value="PROTEIN TOLL-RELATED"/>
    <property type="match status" value="1"/>
</dbReference>
<protein>
    <submittedName>
        <fullName evidence="13">Toll like receptor-1</fullName>
    </submittedName>
</protein>
<dbReference type="SMART" id="SM00082">
    <property type="entry name" value="LRRCT"/>
    <property type="match status" value="2"/>
</dbReference>
<evidence type="ECO:0000256" key="8">
    <source>
        <dbReference type="ARBA" id="ARBA00023136"/>
    </source>
</evidence>
<dbReference type="GO" id="GO:0005886">
    <property type="term" value="C:plasma membrane"/>
    <property type="evidence" value="ECO:0007669"/>
    <property type="project" value="TreeGrafter"/>
</dbReference>
<dbReference type="InterPro" id="IPR032675">
    <property type="entry name" value="LRR_dom_sf"/>
</dbReference>
<dbReference type="PROSITE" id="PS51450">
    <property type="entry name" value="LRR"/>
    <property type="match status" value="3"/>
</dbReference>
<keyword evidence="5" id="KW-0732">Signal</keyword>
<dbReference type="GO" id="GO:0007165">
    <property type="term" value="P:signal transduction"/>
    <property type="evidence" value="ECO:0007669"/>
    <property type="project" value="InterPro"/>
</dbReference>
<dbReference type="AlphaFoldDB" id="A0A0U5LCN0"/>
<evidence type="ECO:0000256" key="6">
    <source>
        <dbReference type="ARBA" id="ARBA00022737"/>
    </source>
</evidence>
<keyword evidence="6" id="KW-0677">Repeat</keyword>
<dbReference type="SMART" id="SM00369">
    <property type="entry name" value="LRR_TYP"/>
    <property type="match status" value="5"/>
</dbReference>
<evidence type="ECO:0000313" key="13">
    <source>
        <dbReference type="EMBL" id="CUV66812.1"/>
    </source>
</evidence>
<evidence type="ECO:0000256" key="2">
    <source>
        <dbReference type="ARBA" id="ARBA00009634"/>
    </source>
</evidence>
<name>A0A0U5LCN0_MIMNO</name>
<reference evidence="13" key="2">
    <citation type="submission" date="2016-01" db="EMBL/GenBank/DDBJ databases">
        <title>CnTLR-1.</title>
        <authorList>
            <person name="Zheng H.P."/>
            <person name="Lu Y.Q."/>
        </authorList>
    </citation>
    <scope>NUCLEOTIDE SEQUENCE</scope>
    <source>
        <tissue evidence="13">Hemolymph</tissue>
    </source>
</reference>
<dbReference type="Pfam" id="PF01582">
    <property type="entry name" value="TIR"/>
    <property type="match status" value="1"/>
</dbReference>
<feature type="transmembrane region" description="Helical" evidence="11">
    <location>
        <begin position="433"/>
        <end position="455"/>
    </location>
</feature>
<keyword evidence="8 11" id="KW-0472">Membrane</keyword>
<keyword evidence="10" id="KW-0325">Glycoprotein</keyword>
<comment type="subcellular location">
    <subcellularLocation>
        <location evidence="1">Membrane</location>
        <topology evidence="1">Single-pass type I membrane protein</topology>
    </subcellularLocation>
</comment>
<sequence>MDHCWAGTYNLSASDNDIRSLTETSFKRTSGECVFYSLRGLYLTNNNITSIDNETFSSCFQRVAKLDLSYNDLVTLPSGIFDGFIFLEVLNLSYNSIQHIDNSVFEHDKLTYLTEVYLGNNNLLTFEPWAYVLQSLRLFDLSNNSISNFSNSIGWKYDLTEPYNTLVSLQNNNLTDWRDDFLLQYNPGGDVGVDLISYTMDFRNNPWMCDCHVHNIVSRFQETFFLHIGSDIFKLKCMTPYQLHNQGMMYIPRLKELVCNITTDCPDRCLCQKQPENKIIIVDCSGKGFRSLPKQLPLLQDEYKYVLNFSYNSISKVATQNYMNKIQTLDLQGNGLKEIESAAISDTHELKFINLKNNDLKTIPNTMQKIVFEMADLSNNPFVCDCDMIWMAGWIKRSPADTQGRDMKCTYDEETQYTIIDVTSTLLDCSYDLLIGLAVGFGVLLVVVLIAMVWAKRCPYETKVLLYRFFGFHPRDRYIVDREFGRESNIYVSFDDQNIHIRQWVSKKLVAKLEPTYKLFIPERDLPIGNDRSEETITHLENSKRIIIVLSDGYDENQWCAFECQRAEILDFNEGRIIYIKYHDSVSELLREEPWKTRVHNRKMFSPGGTKSERRWFWDKLRYELPIETKKDRKYCCAV</sequence>
<dbReference type="SUPFAM" id="SSF52047">
    <property type="entry name" value="RNI-like"/>
    <property type="match status" value="1"/>
</dbReference>
<dbReference type="SMART" id="SM00255">
    <property type="entry name" value="TIR"/>
    <property type="match status" value="1"/>
</dbReference>
<dbReference type="GO" id="GO:0038023">
    <property type="term" value="F:signaling receptor activity"/>
    <property type="evidence" value="ECO:0007669"/>
    <property type="project" value="TreeGrafter"/>
</dbReference>
<dbReference type="PROSITE" id="PS50104">
    <property type="entry name" value="TIR"/>
    <property type="match status" value="1"/>
</dbReference>
<comment type="similarity">
    <text evidence="2">Belongs to the Toll-like receptor family.</text>
</comment>
<gene>
    <name evidence="13" type="primary">CnTLR-1</name>
</gene>
<keyword evidence="7 11" id="KW-1133">Transmembrane helix</keyword>
<accession>A0A0U5LCN0</accession>
<evidence type="ECO:0000256" key="10">
    <source>
        <dbReference type="ARBA" id="ARBA00023180"/>
    </source>
</evidence>
<dbReference type="InterPro" id="IPR001611">
    <property type="entry name" value="Leu-rich_rpt"/>
</dbReference>
<dbReference type="PANTHER" id="PTHR24365">
    <property type="entry name" value="TOLL-LIKE RECEPTOR"/>
    <property type="match status" value="1"/>
</dbReference>
<dbReference type="Pfam" id="PF13855">
    <property type="entry name" value="LRR_8"/>
    <property type="match status" value="1"/>
</dbReference>
<feature type="domain" description="TIR" evidence="12">
    <location>
        <begin position="486"/>
        <end position="625"/>
    </location>
</feature>
<keyword evidence="9 13" id="KW-0675">Receptor</keyword>
<reference evidence="13" key="1">
    <citation type="submission" date="2015-11" db="EMBL/GenBank/DDBJ databases">
        <authorList>
            <person name="Zhang Y."/>
            <person name="Guo Z."/>
        </authorList>
    </citation>
    <scope>NUCLEOTIDE SEQUENCE</scope>
    <source>
        <tissue evidence="13">Hemolymph</tissue>
    </source>
</reference>
<dbReference type="Pfam" id="PF00560">
    <property type="entry name" value="LRR_1"/>
    <property type="match status" value="1"/>
</dbReference>
<evidence type="ECO:0000256" key="7">
    <source>
        <dbReference type="ARBA" id="ARBA00022989"/>
    </source>
</evidence>
<dbReference type="InterPro" id="IPR003591">
    <property type="entry name" value="Leu-rich_rpt_typical-subtyp"/>
</dbReference>
<evidence type="ECO:0000256" key="11">
    <source>
        <dbReference type="SAM" id="Phobius"/>
    </source>
</evidence>
<evidence type="ECO:0000256" key="4">
    <source>
        <dbReference type="ARBA" id="ARBA00022692"/>
    </source>
</evidence>
<dbReference type="PRINTS" id="PR01537">
    <property type="entry name" value="INTRLKN1R1F"/>
</dbReference>
<evidence type="ECO:0000256" key="9">
    <source>
        <dbReference type="ARBA" id="ARBA00023170"/>
    </source>
</evidence>
<dbReference type="EMBL" id="LN994760">
    <property type="protein sequence ID" value="CUV66812.1"/>
    <property type="molecule type" value="mRNA"/>
</dbReference>
<evidence type="ECO:0000256" key="3">
    <source>
        <dbReference type="ARBA" id="ARBA00022614"/>
    </source>
</evidence>
<proteinExistence type="evidence at transcript level"/>
<dbReference type="InterPro" id="IPR000157">
    <property type="entry name" value="TIR_dom"/>
</dbReference>
<dbReference type="InterPro" id="IPR035897">
    <property type="entry name" value="Toll_tir_struct_dom_sf"/>
</dbReference>
<evidence type="ECO:0000259" key="12">
    <source>
        <dbReference type="PROSITE" id="PS50104"/>
    </source>
</evidence>
<organism evidence="13">
    <name type="scientific">Mimachlamys nobilis</name>
    <name type="common">Noble scallop</name>
    <name type="synonym">Chlamys nobilis</name>
    <dbReference type="NCBI Taxonomy" id="106276"/>
    <lineage>
        <taxon>Eukaryota</taxon>
        <taxon>Metazoa</taxon>
        <taxon>Spiralia</taxon>
        <taxon>Lophotrochozoa</taxon>
        <taxon>Mollusca</taxon>
        <taxon>Bivalvia</taxon>
        <taxon>Autobranchia</taxon>
        <taxon>Pteriomorphia</taxon>
        <taxon>Pectinida</taxon>
        <taxon>Pectinoidea</taxon>
        <taxon>Pectinidae</taxon>
        <taxon>Mimachlamys</taxon>
    </lineage>
</organism>
<keyword evidence="3" id="KW-0433">Leucine-rich repeat</keyword>
<dbReference type="Gene3D" id="3.40.50.10140">
    <property type="entry name" value="Toll/interleukin-1 receptor homology (TIR) domain"/>
    <property type="match status" value="1"/>
</dbReference>
<evidence type="ECO:0000256" key="5">
    <source>
        <dbReference type="ARBA" id="ARBA00022729"/>
    </source>
</evidence>